<evidence type="ECO:0000256" key="9">
    <source>
        <dbReference type="PROSITE-ProRule" id="PRU01049"/>
    </source>
</evidence>
<dbReference type="PRINTS" id="PR00326">
    <property type="entry name" value="GTP1OBG"/>
</dbReference>
<evidence type="ECO:0000256" key="7">
    <source>
        <dbReference type="ARBA" id="ARBA00032345"/>
    </source>
</evidence>
<evidence type="ECO:0000256" key="6">
    <source>
        <dbReference type="ARBA" id="ARBA00023134"/>
    </source>
</evidence>
<dbReference type="InterPro" id="IPR005225">
    <property type="entry name" value="Small_GTP-bd"/>
</dbReference>
<keyword evidence="5 8" id="KW-0547">Nucleotide-binding</keyword>
<dbReference type="Pfam" id="PF01926">
    <property type="entry name" value="MMR_HSR1"/>
    <property type="match status" value="2"/>
</dbReference>
<evidence type="ECO:0000313" key="12">
    <source>
        <dbReference type="EMBL" id="OGL86592.1"/>
    </source>
</evidence>
<feature type="domain" description="EngA-type G" evidence="11">
    <location>
        <begin position="7"/>
        <end position="173"/>
    </location>
</feature>
<protein>
    <recommendedName>
        <fullName evidence="2 8">GTPase Der</fullName>
    </recommendedName>
    <alternativeName>
        <fullName evidence="7 8">GTP-binding protein EngA</fullName>
    </alternativeName>
</protein>
<evidence type="ECO:0000313" key="13">
    <source>
        <dbReference type="Proteomes" id="UP000176593"/>
    </source>
</evidence>
<dbReference type="NCBIfam" id="TIGR00231">
    <property type="entry name" value="small_GTP"/>
    <property type="match status" value="2"/>
</dbReference>
<accession>A0A1F7V7R1</accession>
<dbReference type="AlphaFoldDB" id="A0A1F7V7R1"/>
<dbReference type="Gene3D" id="3.40.50.300">
    <property type="entry name" value="P-loop containing nucleotide triphosphate hydrolases"/>
    <property type="match status" value="2"/>
</dbReference>
<dbReference type="PIRSF" id="PIRSF006485">
    <property type="entry name" value="GTP-binding_EngA"/>
    <property type="match status" value="1"/>
</dbReference>
<evidence type="ECO:0000256" key="3">
    <source>
        <dbReference type="ARBA" id="ARBA00022517"/>
    </source>
</evidence>
<comment type="similarity">
    <text evidence="1 8 9 10">Belongs to the TRAFAC class TrmE-Era-EngA-EngB-Septin-like GTPase superfamily. EngA (Der) GTPase family.</text>
</comment>
<dbReference type="PANTHER" id="PTHR43834:SF6">
    <property type="entry name" value="GTPASE DER"/>
    <property type="match status" value="1"/>
</dbReference>
<evidence type="ECO:0000256" key="5">
    <source>
        <dbReference type="ARBA" id="ARBA00022741"/>
    </source>
</evidence>
<dbReference type="PANTHER" id="PTHR43834">
    <property type="entry name" value="GTPASE DER"/>
    <property type="match status" value="1"/>
</dbReference>
<dbReference type="Proteomes" id="UP000176593">
    <property type="component" value="Unassembled WGS sequence"/>
</dbReference>
<proteinExistence type="inferred from homology"/>
<organism evidence="12 13">
    <name type="scientific">Candidatus Uhrbacteria bacterium RIFCSPLOWO2_02_FULL_48_18</name>
    <dbReference type="NCBI Taxonomy" id="1802408"/>
    <lineage>
        <taxon>Bacteria</taxon>
        <taxon>Candidatus Uhriibacteriota</taxon>
    </lineage>
</organism>
<dbReference type="Gene3D" id="3.30.300.20">
    <property type="match status" value="1"/>
</dbReference>
<dbReference type="NCBIfam" id="TIGR03594">
    <property type="entry name" value="GTPase_EngA"/>
    <property type="match status" value="1"/>
</dbReference>
<feature type="binding site" evidence="8">
    <location>
        <begin position="13"/>
        <end position="20"/>
    </location>
    <ligand>
        <name>GTP</name>
        <dbReference type="ChEBI" id="CHEBI:37565"/>
        <label>1</label>
    </ligand>
</feature>
<evidence type="ECO:0000256" key="8">
    <source>
        <dbReference type="HAMAP-Rule" id="MF_00195"/>
    </source>
</evidence>
<feature type="binding site" evidence="8">
    <location>
        <begin position="238"/>
        <end position="242"/>
    </location>
    <ligand>
        <name>GTP</name>
        <dbReference type="ChEBI" id="CHEBI:37565"/>
        <label>2</label>
    </ligand>
</feature>
<keyword evidence="4 10" id="KW-0677">Repeat</keyword>
<reference evidence="12 13" key="1">
    <citation type="journal article" date="2016" name="Nat. Commun.">
        <title>Thousands of microbial genomes shed light on interconnected biogeochemical processes in an aquifer system.</title>
        <authorList>
            <person name="Anantharaman K."/>
            <person name="Brown C.T."/>
            <person name="Hug L.A."/>
            <person name="Sharon I."/>
            <person name="Castelle C.J."/>
            <person name="Probst A.J."/>
            <person name="Thomas B.C."/>
            <person name="Singh A."/>
            <person name="Wilkins M.J."/>
            <person name="Karaoz U."/>
            <person name="Brodie E.L."/>
            <person name="Williams K.H."/>
            <person name="Hubbard S.S."/>
            <person name="Banfield J.F."/>
        </authorList>
    </citation>
    <scope>NUCLEOTIDE SEQUENCE [LARGE SCALE GENOMIC DNA]</scope>
</reference>
<gene>
    <name evidence="8" type="primary">der</name>
    <name evidence="12" type="ORF">A3I41_04890</name>
</gene>
<evidence type="ECO:0000256" key="1">
    <source>
        <dbReference type="ARBA" id="ARBA00008279"/>
    </source>
</evidence>
<evidence type="ECO:0000259" key="11">
    <source>
        <dbReference type="PROSITE" id="PS51712"/>
    </source>
</evidence>
<feature type="domain" description="EngA-type G" evidence="11">
    <location>
        <begin position="185"/>
        <end position="363"/>
    </location>
</feature>
<dbReference type="HAMAP" id="MF_00195">
    <property type="entry name" value="GTPase_Der"/>
    <property type="match status" value="1"/>
</dbReference>
<dbReference type="GO" id="GO:0043022">
    <property type="term" value="F:ribosome binding"/>
    <property type="evidence" value="ECO:0007669"/>
    <property type="project" value="TreeGrafter"/>
</dbReference>
<dbReference type="Pfam" id="PF14714">
    <property type="entry name" value="KH_dom-like"/>
    <property type="match status" value="1"/>
</dbReference>
<dbReference type="InterPro" id="IPR006073">
    <property type="entry name" value="GTP-bd"/>
</dbReference>
<evidence type="ECO:0000256" key="2">
    <source>
        <dbReference type="ARBA" id="ARBA00020953"/>
    </source>
</evidence>
<sequence length="455" mass="50465">MTSNNLPTVALIGRTNVGKSTLFNRMIEQSKALVSATAGTTRDRNDGECLWRGKTIRVVDTGGLDVNKRDEIEKNILIQSELAMKEADVILFVVDLKNPPLPSDLELASKLWKTKTPIIVVGNKAEKAAERRRAHQPDWRLRGLPAPIAVSATQGSGVGDLLDLVYEKLNEIGKHPVDYTELDATRVAVIGKPNVGKSTLLNALLGTDRFITSSIAHTTREPNDVLLHIGDKNYLIYDTAGMRKHARINQAGGLEKMAVDKNEWVIRQSDVSLLVLDATEPIGSQEKHLAGILGDSGAGVIIIVNKWDLVQDKDVSTMNDYRKYLAGELPFITWAPIMFVSAKTKQRTSTIFKMIDDVGHNRSIQLDMKELDGFLREALRTHLPSLGKGKNPPKVMGLKQVSTKPPKFDLTLKAQRTDALHPSYLRFIENRLRELHDFRGTPINIKVRIATAVSK</sequence>
<keyword evidence="3 8" id="KW-0690">Ribosome biogenesis</keyword>
<dbReference type="CDD" id="cd01894">
    <property type="entry name" value="EngA1"/>
    <property type="match status" value="1"/>
</dbReference>
<dbReference type="GO" id="GO:0005525">
    <property type="term" value="F:GTP binding"/>
    <property type="evidence" value="ECO:0007669"/>
    <property type="project" value="UniProtKB-UniRule"/>
</dbReference>
<dbReference type="EMBL" id="MGEQ01000008">
    <property type="protein sequence ID" value="OGL86592.1"/>
    <property type="molecule type" value="Genomic_DNA"/>
</dbReference>
<feature type="binding site" evidence="8">
    <location>
        <begin position="123"/>
        <end position="126"/>
    </location>
    <ligand>
        <name>GTP</name>
        <dbReference type="ChEBI" id="CHEBI:37565"/>
        <label>1</label>
    </ligand>
</feature>
<dbReference type="InterPro" id="IPR032859">
    <property type="entry name" value="KH_dom-like"/>
</dbReference>
<dbReference type="GO" id="GO:0042254">
    <property type="term" value="P:ribosome biogenesis"/>
    <property type="evidence" value="ECO:0007669"/>
    <property type="project" value="UniProtKB-KW"/>
</dbReference>
<comment type="subunit">
    <text evidence="8">Associates with the 50S ribosomal subunit.</text>
</comment>
<dbReference type="PROSITE" id="PS51712">
    <property type="entry name" value="G_ENGA"/>
    <property type="match status" value="2"/>
</dbReference>
<dbReference type="InterPro" id="IPR016484">
    <property type="entry name" value="GTPase_Der"/>
</dbReference>
<dbReference type="InterPro" id="IPR015946">
    <property type="entry name" value="KH_dom-like_a/b"/>
</dbReference>
<evidence type="ECO:0000256" key="4">
    <source>
        <dbReference type="ARBA" id="ARBA00022737"/>
    </source>
</evidence>
<dbReference type="InterPro" id="IPR031166">
    <property type="entry name" value="G_ENGA"/>
</dbReference>
<dbReference type="SUPFAM" id="SSF52540">
    <property type="entry name" value="P-loop containing nucleoside triphosphate hydrolases"/>
    <property type="match status" value="2"/>
</dbReference>
<dbReference type="InterPro" id="IPR027417">
    <property type="entry name" value="P-loop_NTPase"/>
</dbReference>
<feature type="binding site" evidence="8">
    <location>
        <begin position="60"/>
        <end position="64"/>
    </location>
    <ligand>
        <name>GTP</name>
        <dbReference type="ChEBI" id="CHEBI:37565"/>
        <label>1</label>
    </ligand>
</feature>
<evidence type="ECO:0000256" key="10">
    <source>
        <dbReference type="RuleBase" id="RU004481"/>
    </source>
</evidence>
<feature type="binding site" evidence="8">
    <location>
        <begin position="305"/>
        <end position="308"/>
    </location>
    <ligand>
        <name>GTP</name>
        <dbReference type="ChEBI" id="CHEBI:37565"/>
        <label>2</label>
    </ligand>
</feature>
<feature type="binding site" evidence="8">
    <location>
        <begin position="191"/>
        <end position="198"/>
    </location>
    <ligand>
        <name>GTP</name>
        <dbReference type="ChEBI" id="CHEBI:37565"/>
        <label>2</label>
    </ligand>
</feature>
<keyword evidence="6 8" id="KW-0342">GTP-binding</keyword>
<comment type="caution">
    <text evidence="12">The sequence shown here is derived from an EMBL/GenBank/DDBJ whole genome shotgun (WGS) entry which is preliminary data.</text>
</comment>
<comment type="function">
    <text evidence="8 10">GTPase that plays an essential role in the late steps of ribosome biogenesis.</text>
</comment>
<name>A0A1F7V7R1_9BACT</name>
<dbReference type="CDD" id="cd01895">
    <property type="entry name" value="EngA2"/>
    <property type="match status" value="1"/>
</dbReference>